<feature type="transmembrane region" description="Helical" evidence="1">
    <location>
        <begin position="235"/>
        <end position="257"/>
    </location>
</feature>
<feature type="transmembrane region" description="Helical" evidence="1">
    <location>
        <begin position="146"/>
        <end position="165"/>
    </location>
</feature>
<keyword evidence="1" id="KW-0472">Membrane</keyword>
<keyword evidence="3" id="KW-1185">Reference proteome</keyword>
<sequence length="263" mass="31143">MFFINTLTIVALFILSLIVPVTSFILPVYKIKKMKNLTFRSKILANLLAIIIIAIISSKLLIIYFIFFMLIEIIYYYFNNIRTSVKTFDRIVITTIAVTLTMGIFTYSIREEFIKDIQYVMNVYEANFNLNHAEVLEIFKYMKENALYYLFDYSMLSIFFTYICLDLKNYQKWNVSFEWLLVYIIPFFIIHIFKIDNFYISNIMNIGEVIFTFYGIKTAYSFFMKYIKFNVLSNFMAFGLAILFPFASFLIGVLGAFKTTKNN</sequence>
<evidence type="ECO:0000256" key="1">
    <source>
        <dbReference type="SAM" id="Phobius"/>
    </source>
</evidence>
<keyword evidence="1" id="KW-1133">Transmembrane helix</keyword>
<feature type="transmembrane region" description="Helical" evidence="1">
    <location>
        <begin position="199"/>
        <end position="223"/>
    </location>
</feature>
<evidence type="ECO:0000313" key="3">
    <source>
        <dbReference type="Proteomes" id="UP000515913"/>
    </source>
</evidence>
<evidence type="ECO:0000313" key="2">
    <source>
        <dbReference type="EMBL" id="QNM15616.1"/>
    </source>
</evidence>
<dbReference type="RefSeq" id="WP_187423029.1">
    <property type="nucleotide sequence ID" value="NZ_CP060637.1"/>
</dbReference>
<protein>
    <submittedName>
        <fullName evidence="2">Uncharacterized protein</fullName>
    </submittedName>
</protein>
<proteinExistence type="predicted"/>
<accession>A0A7G9GXT4</accession>
<feature type="transmembrane region" description="Helical" evidence="1">
    <location>
        <begin position="6"/>
        <end position="27"/>
    </location>
</feature>
<feature type="transmembrane region" description="Helical" evidence="1">
    <location>
        <begin position="62"/>
        <end position="79"/>
    </location>
</feature>
<feature type="transmembrane region" description="Helical" evidence="1">
    <location>
        <begin position="177"/>
        <end position="193"/>
    </location>
</feature>
<dbReference type="KEGG" id="fho:H9Q81_01890"/>
<gene>
    <name evidence="2" type="ORF">H9Q81_01890</name>
</gene>
<organism evidence="2 3">
    <name type="scientific">Fusobacterium hominis</name>
    <dbReference type="NCBI Taxonomy" id="2764326"/>
    <lineage>
        <taxon>Bacteria</taxon>
        <taxon>Fusobacteriati</taxon>
        <taxon>Fusobacteriota</taxon>
        <taxon>Fusobacteriia</taxon>
        <taxon>Fusobacteriales</taxon>
        <taxon>Fusobacteriaceae</taxon>
        <taxon>Fusobacterium</taxon>
    </lineage>
</organism>
<feature type="transmembrane region" description="Helical" evidence="1">
    <location>
        <begin position="91"/>
        <end position="109"/>
    </location>
</feature>
<reference evidence="2 3" key="1">
    <citation type="submission" date="2020-08" db="EMBL/GenBank/DDBJ databases">
        <authorList>
            <person name="Liu C."/>
            <person name="Sun Q."/>
        </authorList>
    </citation>
    <scope>NUCLEOTIDE SEQUENCE [LARGE SCALE GENOMIC DNA]</scope>
    <source>
        <strain evidence="2 3">NSJ-57</strain>
    </source>
</reference>
<dbReference type="EMBL" id="CP060637">
    <property type="protein sequence ID" value="QNM15616.1"/>
    <property type="molecule type" value="Genomic_DNA"/>
</dbReference>
<keyword evidence="1" id="KW-0812">Transmembrane</keyword>
<dbReference type="Proteomes" id="UP000515913">
    <property type="component" value="Chromosome"/>
</dbReference>
<dbReference type="AlphaFoldDB" id="A0A7G9GXT4"/>
<name>A0A7G9GXT4_9FUSO</name>